<dbReference type="InterPro" id="IPR036390">
    <property type="entry name" value="WH_DNA-bd_sf"/>
</dbReference>
<keyword evidence="7" id="KW-0663">Pyridoxal phosphate</keyword>
<dbReference type="PANTHER" id="PTHR46577:SF1">
    <property type="entry name" value="HTH-TYPE TRANSCRIPTIONAL REGULATORY PROTEIN GABR"/>
    <property type="match status" value="1"/>
</dbReference>
<organism evidence="12 13">
    <name type="scientific">Litchfieldia salsa</name>
    <dbReference type="NCBI Taxonomy" id="930152"/>
    <lineage>
        <taxon>Bacteria</taxon>
        <taxon>Bacillati</taxon>
        <taxon>Bacillota</taxon>
        <taxon>Bacilli</taxon>
        <taxon>Bacillales</taxon>
        <taxon>Bacillaceae</taxon>
        <taxon>Litchfieldia</taxon>
    </lineage>
</organism>
<keyword evidence="8" id="KW-0805">Transcription regulation</keyword>
<keyword evidence="6 12" id="KW-0808">Transferase</keyword>
<comment type="cofactor">
    <cofactor evidence="1">
        <name>pyridoxal 5'-phosphate</name>
        <dbReference type="ChEBI" id="CHEBI:597326"/>
    </cofactor>
</comment>
<dbReference type="InterPro" id="IPR036388">
    <property type="entry name" value="WH-like_DNA-bd_sf"/>
</dbReference>
<dbReference type="RefSeq" id="WP_090850780.1">
    <property type="nucleotide sequence ID" value="NZ_FNJU01000002.1"/>
</dbReference>
<dbReference type="GO" id="GO:0030170">
    <property type="term" value="F:pyridoxal phosphate binding"/>
    <property type="evidence" value="ECO:0007669"/>
    <property type="project" value="InterPro"/>
</dbReference>
<dbReference type="PANTHER" id="PTHR46577">
    <property type="entry name" value="HTH-TYPE TRANSCRIPTIONAL REGULATORY PROTEIN GABR"/>
    <property type="match status" value="1"/>
</dbReference>
<dbReference type="Pfam" id="PF00392">
    <property type="entry name" value="GntR"/>
    <property type="match status" value="1"/>
</dbReference>
<dbReference type="FunFam" id="3.40.640.10:FF:000053">
    <property type="entry name" value="Aminotransferase, class I"/>
    <property type="match status" value="1"/>
</dbReference>
<sequence>MKSSHRKSRSVYLYEEVYNYIQTRMERGEWKKGDKLPSIRELSSILQVHRLTVFKAYQQLKIDKKVTVKDKSGYYILDHSPLITLQTDDHIQNAFLHKSTLSEIHQIPVKFQFSQALIDPNLLPNRYFSEYVKKVFDLYPKVLGTYSTVQGDEELRETLANYFRKKHNLHVEPEELLITSGSQQAINLIAHSLIKPRDTVLMERPTYSAAIDIFRGQGANILTVDIYQNGYNMDIVEQLMKKHKPRLFYLNPTFHNPTGYTVPTEQRKQLVELAEKYKCLLVEDDPFHDIYFDKAPPAPLFTYDSSGYVMYISSYSKYVAPGLRIGVVASRQPLMKILLTAKSLADNGTPLLNQKMFLHYFTSERMQQHLEKLRIALQIRKEIMEDALSQSELKWVSPNGGLNLWVKLPSNIDSMALLSKCVEQSVSFVPGHICDSRNQLHSWIRLSYSFASEKDLKEGIEKLCYCLRTL</sequence>
<evidence type="ECO:0000256" key="7">
    <source>
        <dbReference type="ARBA" id="ARBA00022898"/>
    </source>
</evidence>
<keyword evidence="13" id="KW-1185">Reference proteome</keyword>
<comment type="subunit">
    <text evidence="4">Homodimer.</text>
</comment>
<name>A0A1H0RRS1_9BACI</name>
<comment type="similarity">
    <text evidence="3">Belongs to the class-I pyridoxal-phosphate-dependent aminotransferase family.</text>
</comment>
<keyword evidence="9 12" id="KW-0238">DNA-binding</keyword>
<dbReference type="InterPro" id="IPR004839">
    <property type="entry name" value="Aminotransferase_I/II_large"/>
</dbReference>
<dbReference type="InterPro" id="IPR000524">
    <property type="entry name" value="Tscrpt_reg_HTH_GntR"/>
</dbReference>
<accession>A0A1H0RRS1</accession>
<evidence type="ECO:0000256" key="10">
    <source>
        <dbReference type="ARBA" id="ARBA00023163"/>
    </source>
</evidence>
<dbReference type="InterPro" id="IPR015421">
    <property type="entry name" value="PyrdxlP-dep_Trfase_major"/>
</dbReference>
<evidence type="ECO:0000313" key="12">
    <source>
        <dbReference type="EMBL" id="SDP32095.1"/>
    </source>
</evidence>
<dbReference type="SUPFAM" id="SSF53383">
    <property type="entry name" value="PLP-dependent transferases"/>
    <property type="match status" value="1"/>
</dbReference>
<evidence type="ECO:0000256" key="6">
    <source>
        <dbReference type="ARBA" id="ARBA00022679"/>
    </source>
</evidence>
<dbReference type="GO" id="GO:0003677">
    <property type="term" value="F:DNA binding"/>
    <property type="evidence" value="ECO:0007669"/>
    <property type="project" value="UniProtKB-KW"/>
</dbReference>
<dbReference type="Proteomes" id="UP000199159">
    <property type="component" value="Unassembled WGS sequence"/>
</dbReference>
<dbReference type="InterPro" id="IPR051446">
    <property type="entry name" value="HTH_trans_reg/aminotransferase"/>
</dbReference>
<dbReference type="EMBL" id="FNJU01000002">
    <property type="protein sequence ID" value="SDP32095.1"/>
    <property type="molecule type" value="Genomic_DNA"/>
</dbReference>
<evidence type="ECO:0000256" key="9">
    <source>
        <dbReference type="ARBA" id="ARBA00023125"/>
    </source>
</evidence>
<dbReference type="AlphaFoldDB" id="A0A1H0RRS1"/>
<dbReference type="Pfam" id="PF00155">
    <property type="entry name" value="Aminotran_1_2"/>
    <property type="match status" value="1"/>
</dbReference>
<dbReference type="InterPro" id="IPR015422">
    <property type="entry name" value="PyrdxlP-dep_Trfase_small"/>
</dbReference>
<dbReference type="OrthoDB" id="9802328at2"/>
<dbReference type="Gene3D" id="1.10.10.10">
    <property type="entry name" value="Winged helix-like DNA-binding domain superfamily/Winged helix DNA-binding domain"/>
    <property type="match status" value="1"/>
</dbReference>
<keyword evidence="10" id="KW-0804">Transcription</keyword>
<keyword evidence="5 12" id="KW-0032">Aminotransferase</keyword>
<evidence type="ECO:0000256" key="2">
    <source>
        <dbReference type="ARBA" id="ARBA00005384"/>
    </source>
</evidence>
<protein>
    <submittedName>
        <fullName evidence="12">DNA-binding transcriptional regulator, MocR family, contains an aminotransferase domain</fullName>
    </submittedName>
</protein>
<gene>
    <name evidence="12" type="ORF">SAMN05216565_102352</name>
</gene>
<feature type="domain" description="HTH gntR-type" evidence="11">
    <location>
        <begin position="11"/>
        <end position="79"/>
    </location>
</feature>
<dbReference type="GO" id="GO:0003700">
    <property type="term" value="F:DNA-binding transcription factor activity"/>
    <property type="evidence" value="ECO:0007669"/>
    <property type="project" value="InterPro"/>
</dbReference>
<dbReference type="SUPFAM" id="SSF46785">
    <property type="entry name" value="Winged helix' DNA-binding domain"/>
    <property type="match status" value="1"/>
</dbReference>
<dbReference type="GO" id="GO:0008483">
    <property type="term" value="F:transaminase activity"/>
    <property type="evidence" value="ECO:0007669"/>
    <property type="project" value="UniProtKB-KW"/>
</dbReference>
<evidence type="ECO:0000256" key="4">
    <source>
        <dbReference type="ARBA" id="ARBA00011738"/>
    </source>
</evidence>
<reference evidence="13" key="1">
    <citation type="submission" date="2016-10" db="EMBL/GenBank/DDBJ databases">
        <authorList>
            <person name="Varghese N."/>
            <person name="Submissions S."/>
        </authorList>
    </citation>
    <scope>NUCLEOTIDE SEQUENCE [LARGE SCALE GENOMIC DNA]</scope>
    <source>
        <strain evidence="13">IBRC-M10078</strain>
    </source>
</reference>
<dbReference type="Gene3D" id="3.90.1150.10">
    <property type="entry name" value="Aspartate Aminotransferase, domain 1"/>
    <property type="match status" value="1"/>
</dbReference>
<evidence type="ECO:0000256" key="1">
    <source>
        <dbReference type="ARBA" id="ARBA00001933"/>
    </source>
</evidence>
<dbReference type="Gene3D" id="3.40.640.10">
    <property type="entry name" value="Type I PLP-dependent aspartate aminotransferase-like (Major domain)"/>
    <property type="match status" value="1"/>
</dbReference>
<comment type="similarity">
    <text evidence="2">In the C-terminal section; belongs to the class-I pyridoxal-phosphate-dependent aminotransferase family.</text>
</comment>
<dbReference type="CDD" id="cd00609">
    <property type="entry name" value="AAT_like"/>
    <property type="match status" value="1"/>
</dbReference>
<dbReference type="InterPro" id="IPR015424">
    <property type="entry name" value="PyrdxlP-dep_Trfase"/>
</dbReference>
<evidence type="ECO:0000313" key="13">
    <source>
        <dbReference type="Proteomes" id="UP000199159"/>
    </source>
</evidence>
<dbReference type="PROSITE" id="PS50949">
    <property type="entry name" value="HTH_GNTR"/>
    <property type="match status" value="1"/>
</dbReference>
<dbReference type="SMART" id="SM00345">
    <property type="entry name" value="HTH_GNTR"/>
    <property type="match status" value="1"/>
</dbReference>
<evidence type="ECO:0000259" key="11">
    <source>
        <dbReference type="PROSITE" id="PS50949"/>
    </source>
</evidence>
<dbReference type="STRING" id="930152.SAMN05216565_102352"/>
<evidence type="ECO:0000256" key="3">
    <source>
        <dbReference type="ARBA" id="ARBA00007441"/>
    </source>
</evidence>
<proteinExistence type="inferred from homology"/>
<dbReference type="CDD" id="cd07377">
    <property type="entry name" value="WHTH_GntR"/>
    <property type="match status" value="1"/>
</dbReference>
<evidence type="ECO:0000256" key="5">
    <source>
        <dbReference type="ARBA" id="ARBA00022576"/>
    </source>
</evidence>
<evidence type="ECO:0000256" key="8">
    <source>
        <dbReference type="ARBA" id="ARBA00023015"/>
    </source>
</evidence>